<comment type="caution">
    <text evidence="1">The sequence shown here is derived from an EMBL/GenBank/DDBJ whole genome shotgun (WGS) entry which is preliminary data.</text>
</comment>
<dbReference type="RefSeq" id="WP_344490057.1">
    <property type="nucleotide sequence ID" value="NZ_BAAAQF010000019.1"/>
</dbReference>
<dbReference type="Gene3D" id="3.30.310.50">
    <property type="entry name" value="Alpha-D-phosphohexomutase, C-terminal domain"/>
    <property type="match status" value="1"/>
</dbReference>
<sequence>MIQTTAIRDDQGALLVSTAEVATPRSANYADLLAEFLGRKVPVESRPGGYRLDFGIGEGLLNFGPESLSLMVIADDGASLSNLRDALGVHLERLGHRDNLRVVWR</sequence>
<accession>A0ABN2HJP8</accession>
<gene>
    <name evidence="1" type="ORF">GCM10009830_39700</name>
</gene>
<evidence type="ECO:0000313" key="2">
    <source>
        <dbReference type="Proteomes" id="UP001499851"/>
    </source>
</evidence>
<dbReference type="InterPro" id="IPR014543">
    <property type="entry name" value="UCP028291"/>
</dbReference>
<keyword evidence="2" id="KW-1185">Reference proteome</keyword>
<reference evidence="1 2" key="1">
    <citation type="journal article" date="2019" name="Int. J. Syst. Evol. Microbiol.">
        <title>The Global Catalogue of Microorganisms (GCM) 10K type strain sequencing project: providing services to taxonomists for standard genome sequencing and annotation.</title>
        <authorList>
            <consortium name="The Broad Institute Genomics Platform"/>
            <consortium name="The Broad Institute Genome Sequencing Center for Infectious Disease"/>
            <person name="Wu L."/>
            <person name="Ma J."/>
        </authorList>
    </citation>
    <scope>NUCLEOTIDE SEQUENCE [LARGE SCALE GENOMIC DNA]</scope>
    <source>
        <strain evidence="1 2">JCM 16001</strain>
    </source>
</reference>
<protein>
    <recommendedName>
        <fullName evidence="3">DUF2218 domain-containing protein</fullName>
    </recommendedName>
</protein>
<evidence type="ECO:0008006" key="3">
    <source>
        <dbReference type="Google" id="ProtNLM"/>
    </source>
</evidence>
<dbReference type="Pfam" id="PF09981">
    <property type="entry name" value="DUF2218"/>
    <property type="match status" value="1"/>
</dbReference>
<evidence type="ECO:0000313" key="1">
    <source>
        <dbReference type="EMBL" id="GAA1688180.1"/>
    </source>
</evidence>
<name>A0ABN2HJP8_9ACTN</name>
<proteinExistence type="predicted"/>
<dbReference type="EMBL" id="BAAAQF010000019">
    <property type="protein sequence ID" value="GAA1688180.1"/>
    <property type="molecule type" value="Genomic_DNA"/>
</dbReference>
<organism evidence="1 2">
    <name type="scientific">Glycomyces endophyticus</name>
    <dbReference type="NCBI Taxonomy" id="480996"/>
    <lineage>
        <taxon>Bacteria</taxon>
        <taxon>Bacillati</taxon>
        <taxon>Actinomycetota</taxon>
        <taxon>Actinomycetes</taxon>
        <taxon>Glycomycetales</taxon>
        <taxon>Glycomycetaceae</taxon>
        <taxon>Glycomyces</taxon>
    </lineage>
</organism>
<dbReference type="Proteomes" id="UP001499851">
    <property type="component" value="Unassembled WGS sequence"/>
</dbReference>